<protein>
    <recommendedName>
        <fullName evidence="4">Methyltransferase domain-containing protein</fullName>
    </recommendedName>
</protein>
<gene>
    <name evidence="2" type="ORF">SAMN05421812_105374</name>
</gene>
<accession>A0A239MFA8</accession>
<evidence type="ECO:0008006" key="4">
    <source>
        <dbReference type="Google" id="ProtNLM"/>
    </source>
</evidence>
<dbReference type="EMBL" id="FZPH01000005">
    <property type="protein sequence ID" value="SNT40863.1"/>
    <property type="molecule type" value="Genomic_DNA"/>
</dbReference>
<dbReference type="Proteomes" id="UP000198362">
    <property type="component" value="Unassembled WGS sequence"/>
</dbReference>
<dbReference type="AlphaFoldDB" id="A0A239MFA8"/>
<evidence type="ECO:0000313" key="2">
    <source>
        <dbReference type="EMBL" id="SNT40863.1"/>
    </source>
</evidence>
<organism evidence="2 3">
    <name type="scientific">Asanoa hainanensis</name>
    <dbReference type="NCBI Taxonomy" id="560556"/>
    <lineage>
        <taxon>Bacteria</taxon>
        <taxon>Bacillati</taxon>
        <taxon>Actinomycetota</taxon>
        <taxon>Actinomycetes</taxon>
        <taxon>Micromonosporales</taxon>
        <taxon>Micromonosporaceae</taxon>
        <taxon>Asanoa</taxon>
    </lineage>
</organism>
<proteinExistence type="predicted"/>
<sequence>MVTASFMVFLLPDPPAAVARWATLLRPGGRVAVSTFAELDDAGLAFYRDRSAALRPFQTPDPEMDRETSDGSTMSRGWVEALFGDSGLVDVTMTEMAVRSVYPTADAYWDWMLSAGSRRQLERIPPDREPEARAALADVLDRHLRQPDGGYAKESGMRITVARTPSPDSRRVPRAR</sequence>
<dbReference type="InterPro" id="IPR029063">
    <property type="entry name" value="SAM-dependent_MTases_sf"/>
</dbReference>
<keyword evidence="3" id="KW-1185">Reference proteome</keyword>
<reference evidence="2 3" key="1">
    <citation type="submission" date="2017-06" db="EMBL/GenBank/DDBJ databases">
        <authorList>
            <person name="Kim H.J."/>
            <person name="Triplett B.A."/>
        </authorList>
    </citation>
    <scope>NUCLEOTIDE SEQUENCE [LARGE SCALE GENOMIC DNA]</scope>
    <source>
        <strain evidence="2 3">CGMCC 4.5593</strain>
    </source>
</reference>
<evidence type="ECO:0000256" key="1">
    <source>
        <dbReference type="SAM" id="MobiDB-lite"/>
    </source>
</evidence>
<evidence type="ECO:0000313" key="3">
    <source>
        <dbReference type="Proteomes" id="UP000198362"/>
    </source>
</evidence>
<dbReference type="SUPFAM" id="SSF53335">
    <property type="entry name" value="S-adenosyl-L-methionine-dependent methyltransferases"/>
    <property type="match status" value="1"/>
</dbReference>
<dbReference type="Gene3D" id="3.40.50.150">
    <property type="entry name" value="Vaccinia Virus protein VP39"/>
    <property type="match status" value="1"/>
</dbReference>
<name>A0A239MFA8_9ACTN</name>
<feature type="region of interest" description="Disordered" evidence="1">
    <location>
        <begin position="144"/>
        <end position="176"/>
    </location>
</feature>